<dbReference type="Pfam" id="PF00512">
    <property type="entry name" value="HisKA"/>
    <property type="match status" value="1"/>
</dbReference>
<dbReference type="GO" id="GO:0005524">
    <property type="term" value="F:ATP binding"/>
    <property type="evidence" value="ECO:0007669"/>
    <property type="project" value="UniProtKB-KW"/>
</dbReference>
<dbReference type="FunFam" id="1.10.287.130:FF:000002">
    <property type="entry name" value="Two-component osmosensing histidine kinase"/>
    <property type="match status" value="1"/>
</dbReference>
<dbReference type="Gene3D" id="1.10.287.130">
    <property type="match status" value="1"/>
</dbReference>
<keyword evidence="22" id="KW-0175">Coiled coil</keyword>
<dbReference type="CDD" id="cd06225">
    <property type="entry name" value="HAMP"/>
    <property type="match status" value="1"/>
</dbReference>
<dbReference type="CDD" id="cd16922">
    <property type="entry name" value="HATPase_EvgS-ArcB-TorS-like"/>
    <property type="match status" value="1"/>
</dbReference>
<evidence type="ECO:0000259" key="25">
    <source>
        <dbReference type="PROSITE" id="PS50110"/>
    </source>
</evidence>
<accession>A0A3N7HRJ8</accession>
<evidence type="ECO:0000256" key="1">
    <source>
        <dbReference type="ARBA" id="ARBA00000085"/>
    </source>
</evidence>
<evidence type="ECO:0000256" key="4">
    <source>
        <dbReference type="ARBA" id="ARBA00022475"/>
    </source>
</evidence>
<evidence type="ECO:0000256" key="7">
    <source>
        <dbReference type="ARBA" id="ARBA00022692"/>
    </source>
</evidence>
<feature type="domain" description="HAMP" evidence="26">
    <location>
        <begin position="175"/>
        <end position="227"/>
    </location>
</feature>
<evidence type="ECO:0000313" key="29">
    <source>
        <dbReference type="Proteomes" id="UP000267464"/>
    </source>
</evidence>
<dbReference type="SUPFAM" id="SSF47384">
    <property type="entry name" value="Homodimeric domain of signal transducing histidine kinase"/>
    <property type="match status" value="1"/>
</dbReference>
<dbReference type="InterPro" id="IPR036641">
    <property type="entry name" value="HPT_dom_sf"/>
</dbReference>
<dbReference type="Pfam" id="PF00672">
    <property type="entry name" value="HAMP"/>
    <property type="match status" value="1"/>
</dbReference>
<feature type="transmembrane region" description="Helical" evidence="23">
    <location>
        <begin position="12"/>
        <end position="33"/>
    </location>
</feature>
<dbReference type="Pfam" id="PF00072">
    <property type="entry name" value="Response_reg"/>
    <property type="match status" value="2"/>
</dbReference>
<keyword evidence="8" id="KW-0732">Signal</keyword>
<dbReference type="PANTHER" id="PTHR45339">
    <property type="entry name" value="HYBRID SIGNAL TRANSDUCTION HISTIDINE KINASE J"/>
    <property type="match status" value="1"/>
</dbReference>
<dbReference type="Gene3D" id="3.40.50.2300">
    <property type="match status" value="2"/>
</dbReference>
<dbReference type="OrthoDB" id="5290456at2"/>
<evidence type="ECO:0000256" key="11">
    <source>
        <dbReference type="ARBA" id="ARBA00022840"/>
    </source>
</evidence>
<dbReference type="Gene3D" id="6.10.340.10">
    <property type="match status" value="1"/>
</dbReference>
<dbReference type="PROSITE" id="PS50109">
    <property type="entry name" value="HIS_KIN"/>
    <property type="match status" value="1"/>
</dbReference>
<keyword evidence="9" id="KW-0547">Nucleotide-binding</keyword>
<dbReference type="SUPFAM" id="SSF55874">
    <property type="entry name" value="ATPase domain of HSP90 chaperone/DNA topoisomerase II/histidine kinase"/>
    <property type="match status" value="1"/>
</dbReference>
<dbReference type="Pfam" id="PF02518">
    <property type="entry name" value="HATPase_c"/>
    <property type="match status" value="1"/>
</dbReference>
<dbReference type="SMART" id="SM00387">
    <property type="entry name" value="HATPase_c"/>
    <property type="match status" value="1"/>
</dbReference>
<dbReference type="GO" id="GO:0000155">
    <property type="term" value="F:phosphorelay sensor kinase activity"/>
    <property type="evidence" value="ECO:0007669"/>
    <property type="project" value="InterPro"/>
</dbReference>
<dbReference type="SMART" id="SM00304">
    <property type="entry name" value="HAMP"/>
    <property type="match status" value="1"/>
</dbReference>
<evidence type="ECO:0000256" key="23">
    <source>
        <dbReference type="SAM" id="Phobius"/>
    </source>
</evidence>
<dbReference type="SMART" id="SM00448">
    <property type="entry name" value="REC"/>
    <property type="match status" value="2"/>
</dbReference>
<feature type="coiled-coil region" evidence="22">
    <location>
        <begin position="219"/>
        <end position="274"/>
    </location>
</feature>
<dbReference type="InterPro" id="IPR008207">
    <property type="entry name" value="Sig_transdc_His_kin_Hpt_dom"/>
</dbReference>
<keyword evidence="7 23" id="KW-0812">Transmembrane</keyword>
<dbReference type="InterPro" id="IPR004358">
    <property type="entry name" value="Sig_transdc_His_kin-like_C"/>
</dbReference>
<evidence type="ECO:0000256" key="9">
    <source>
        <dbReference type="ARBA" id="ARBA00022741"/>
    </source>
</evidence>
<proteinExistence type="predicted"/>
<keyword evidence="13" id="KW-0902">Two-component regulatory system</keyword>
<name>A0A3N7HRJ8_9BURK</name>
<evidence type="ECO:0000256" key="2">
    <source>
        <dbReference type="ARBA" id="ARBA00004651"/>
    </source>
</evidence>
<evidence type="ECO:0000256" key="21">
    <source>
        <dbReference type="PROSITE-ProRule" id="PRU00169"/>
    </source>
</evidence>
<evidence type="ECO:0000259" key="26">
    <source>
        <dbReference type="PROSITE" id="PS50885"/>
    </source>
</evidence>
<evidence type="ECO:0000259" key="24">
    <source>
        <dbReference type="PROSITE" id="PS50109"/>
    </source>
</evidence>
<keyword evidence="5 21" id="KW-0597">Phosphoprotein</keyword>
<evidence type="ECO:0000256" key="15">
    <source>
        <dbReference type="ARBA" id="ARBA00023136"/>
    </source>
</evidence>
<keyword evidence="14" id="KW-0843">Virulence</keyword>
<keyword evidence="15 23" id="KW-0472">Membrane</keyword>
<comment type="caution">
    <text evidence="20">Lacks conserved residue(s) required for the propagation of feature annotation.</text>
</comment>
<evidence type="ECO:0000256" key="3">
    <source>
        <dbReference type="ARBA" id="ARBA00012438"/>
    </source>
</evidence>
<dbReference type="CDD" id="cd00082">
    <property type="entry name" value="HisKA"/>
    <property type="match status" value="1"/>
</dbReference>
<evidence type="ECO:0000256" key="5">
    <source>
        <dbReference type="ARBA" id="ARBA00022553"/>
    </source>
</evidence>
<dbReference type="InterPro" id="IPR003594">
    <property type="entry name" value="HATPase_dom"/>
</dbReference>
<evidence type="ECO:0000256" key="10">
    <source>
        <dbReference type="ARBA" id="ARBA00022777"/>
    </source>
</evidence>
<evidence type="ECO:0000256" key="12">
    <source>
        <dbReference type="ARBA" id="ARBA00022989"/>
    </source>
</evidence>
<reference evidence="28 29" key="1">
    <citation type="submission" date="2018-08" db="EMBL/GenBank/DDBJ databases">
        <authorList>
            <person name="Khan S.A."/>
            <person name="Jeon C.O."/>
            <person name="Chun B.H."/>
            <person name="Jeong S.E."/>
        </authorList>
    </citation>
    <scope>NUCLEOTIDE SEQUENCE [LARGE SCALE GENOMIC DNA]</scope>
    <source>
        <strain evidence="28 29">S-16</strain>
    </source>
</reference>
<feature type="domain" description="Response regulatory" evidence="25">
    <location>
        <begin position="666"/>
        <end position="782"/>
    </location>
</feature>
<keyword evidence="29" id="KW-1185">Reference proteome</keyword>
<dbReference type="SUPFAM" id="SSF158472">
    <property type="entry name" value="HAMP domain-like"/>
    <property type="match status" value="1"/>
</dbReference>
<dbReference type="SUPFAM" id="SSF47226">
    <property type="entry name" value="Histidine-containing phosphotransfer domain, HPT domain"/>
    <property type="match status" value="1"/>
</dbReference>
<dbReference type="InterPro" id="IPR005467">
    <property type="entry name" value="His_kinase_dom"/>
</dbReference>
<dbReference type="InterPro" id="IPR001789">
    <property type="entry name" value="Sig_transdc_resp-reg_receiver"/>
</dbReference>
<evidence type="ECO:0000256" key="6">
    <source>
        <dbReference type="ARBA" id="ARBA00022679"/>
    </source>
</evidence>
<evidence type="ECO:0000256" key="14">
    <source>
        <dbReference type="ARBA" id="ARBA00023026"/>
    </source>
</evidence>
<keyword evidence="12 23" id="KW-1133">Transmembrane helix</keyword>
<evidence type="ECO:0000256" key="19">
    <source>
        <dbReference type="ARBA" id="ARBA00070152"/>
    </source>
</evidence>
<feature type="modified residue" description="4-aspartylphosphate" evidence="21">
    <location>
        <position position="715"/>
    </location>
</feature>
<dbReference type="AlphaFoldDB" id="A0A3N7HRJ8"/>
<feature type="domain" description="Histidine kinase" evidence="24">
    <location>
        <begin position="274"/>
        <end position="495"/>
    </location>
</feature>
<dbReference type="InterPro" id="IPR003660">
    <property type="entry name" value="HAMP_dom"/>
</dbReference>
<dbReference type="PROSITE" id="PS50894">
    <property type="entry name" value="HPT"/>
    <property type="match status" value="1"/>
</dbReference>
<dbReference type="CDD" id="cd17546">
    <property type="entry name" value="REC_hyHK_CKI1_RcsC-like"/>
    <property type="match status" value="2"/>
</dbReference>
<dbReference type="PROSITE" id="PS50885">
    <property type="entry name" value="HAMP"/>
    <property type="match status" value="1"/>
</dbReference>
<comment type="subunit">
    <text evidence="17">At low DSF concentrations, interacts with RpfF.</text>
</comment>
<evidence type="ECO:0000256" key="8">
    <source>
        <dbReference type="ARBA" id="ARBA00022729"/>
    </source>
</evidence>
<dbReference type="EC" id="2.7.13.3" evidence="3"/>
<protein>
    <recommendedName>
        <fullName evidence="18">Sensory/regulatory protein RpfC</fullName>
        <ecNumber evidence="3">2.7.13.3</ecNumber>
    </recommendedName>
    <alternativeName>
        <fullName evidence="19">Virulence sensor protein BvgS</fullName>
    </alternativeName>
</protein>
<comment type="catalytic activity">
    <reaction evidence="1">
        <text>ATP + protein L-histidine = ADP + protein N-phospho-L-histidine.</text>
        <dbReference type="EC" id="2.7.13.3"/>
    </reaction>
</comment>
<dbReference type="SMART" id="SM00388">
    <property type="entry name" value="HisKA"/>
    <property type="match status" value="1"/>
</dbReference>
<dbReference type="InterPro" id="IPR036890">
    <property type="entry name" value="HATPase_C_sf"/>
</dbReference>
<feature type="modified residue" description="4-aspartylphosphate" evidence="21">
    <location>
        <position position="567"/>
    </location>
</feature>
<evidence type="ECO:0000256" key="16">
    <source>
        <dbReference type="ARBA" id="ARBA00058004"/>
    </source>
</evidence>
<evidence type="ECO:0000256" key="18">
    <source>
        <dbReference type="ARBA" id="ARBA00068150"/>
    </source>
</evidence>
<dbReference type="Gene3D" id="3.30.565.10">
    <property type="entry name" value="Histidine kinase-like ATPase, C-terminal domain"/>
    <property type="match status" value="1"/>
</dbReference>
<evidence type="ECO:0000313" key="28">
    <source>
        <dbReference type="EMBL" id="RQP24877.1"/>
    </source>
</evidence>
<gene>
    <name evidence="28" type="ORF">DZC73_08380</name>
</gene>
<evidence type="ECO:0000259" key="27">
    <source>
        <dbReference type="PROSITE" id="PS50894"/>
    </source>
</evidence>
<keyword evidence="6" id="KW-0808">Transferase</keyword>
<sequence>MRIDVRAVSLHAKLMLALAVVVTLIATVSITLWTDQERERRMLELDGRAGRVADLYSRSLASTMWTVDWGAIQGQLDALAPNPEVVRFRVTAPQHGVVSEVVKQPDPGPSRTVVFVRPIVYAPKGSRPQEVGQVEVVFTRAIAEQGIQRTRNTITALVVTVMALSYVVTFLLFRRLVSRPIVEMEQMVDRISSGDFGARCRVSSQDELGRLATRVNAMAEALEESHRQRKQALEDLRRHHDELEHAVRERTAQLEDAKERAEVANQAKSDFLANMSHEIRTPMNAILGMSHLALQSGLTTRQQNFVQKIHTSAESLLGVINDILDFSKIEAGKLDIEHVDFDLADVLDNLANVVGMKAEEKGLELLYVEPPDLPQALVGDPLRLSQVLLNLCNNAVKFTDKGEVSLAVDVARSHDHSIDLRFEVRDTGIGIDDVQRERLFQAFEQADTSTSRRHGGTGLGLAICRQLVRLMGGELELQSTPGLGSCFYFTVGFALQPKARRTPLRHEGLLGSRALVVDDNPQARELLSAMIQSLGLQPDTADDGEQALRRIATADAAGAPYDIVMLDWKMPRMDGIDCAKRIAEEARPGRRSPTVLMLTAFSRDEVLRRIEEQGVQIAALLTKPVTPSSLFDACCKALGLASLVSTRAERRKGTLEEHQSRLKGARILLVEDNEINREVALDLLTDEGIVVETANDGRQALAMLERERFDGVLMDCQMPVMDGFAATRALRERAALRDLPVIAMTANAMVGDRERALAAGMNDHIAKPIDIDDMFATLARWIAPGACAPAAAAATAPPGASALHALPGVDTVAALVRMRSNEALLVRTLLLFLDRHHDFSARFASARSQGDDARAREMAQDLHSVAGTLGMRAVQEAALALTQACTAGDGPAIEARLKELATRMDPVLQGLRSWAETRAGSSASTG</sequence>
<dbReference type="PRINTS" id="PR00344">
    <property type="entry name" value="BCTRLSENSOR"/>
</dbReference>
<comment type="function">
    <text evidence="16">Member of the two-component regulatory system BvgS/BvgA. Phosphorylates BvgA via a four-step phosphorelay in response to environmental signals.</text>
</comment>
<dbReference type="InterPro" id="IPR011006">
    <property type="entry name" value="CheY-like_superfamily"/>
</dbReference>
<evidence type="ECO:0000256" key="17">
    <source>
        <dbReference type="ARBA" id="ARBA00064003"/>
    </source>
</evidence>
<dbReference type="PANTHER" id="PTHR45339:SF1">
    <property type="entry name" value="HYBRID SIGNAL TRANSDUCTION HISTIDINE KINASE J"/>
    <property type="match status" value="1"/>
</dbReference>
<dbReference type="InterPro" id="IPR036097">
    <property type="entry name" value="HisK_dim/P_sf"/>
</dbReference>
<evidence type="ECO:0000256" key="22">
    <source>
        <dbReference type="SAM" id="Coils"/>
    </source>
</evidence>
<dbReference type="FunFam" id="3.30.565.10:FF:000010">
    <property type="entry name" value="Sensor histidine kinase RcsC"/>
    <property type="match status" value="1"/>
</dbReference>
<dbReference type="EMBL" id="QUSW01000002">
    <property type="protein sequence ID" value="RQP24877.1"/>
    <property type="molecule type" value="Genomic_DNA"/>
</dbReference>
<dbReference type="PROSITE" id="PS50110">
    <property type="entry name" value="RESPONSE_REGULATORY"/>
    <property type="match status" value="2"/>
</dbReference>
<dbReference type="RefSeq" id="WP_124539783.1">
    <property type="nucleotide sequence ID" value="NZ_QUSW01000002.1"/>
</dbReference>
<reference evidence="28 29" key="2">
    <citation type="submission" date="2018-12" db="EMBL/GenBank/DDBJ databases">
        <title>Rhizobacter gummiphilus sp. nov., a rubber-degrading bacterium isolated from the soil of a botanical garden in Japan.</title>
        <authorList>
            <person name="Shunsuke S.S."/>
        </authorList>
    </citation>
    <scope>NUCLEOTIDE SEQUENCE [LARGE SCALE GENOMIC DNA]</scope>
    <source>
        <strain evidence="28 29">S-16</strain>
    </source>
</reference>
<dbReference type="Proteomes" id="UP000267464">
    <property type="component" value="Unassembled WGS sequence"/>
</dbReference>
<comment type="subcellular location">
    <subcellularLocation>
        <location evidence="2">Cell membrane</location>
        <topology evidence="2">Multi-pass membrane protein</topology>
    </subcellularLocation>
</comment>
<evidence type="ECO:0000256" key="20">
    <source>
        <dbReference type="PROSITE-ProRule" id="PRU00110"/>
    </source>
</evidence>
<keyword evidence="10" id="KW-0418">Kinase</keyword>
<dbReference type="GO" id="GO:0005886">
    <property type="term" value="C:plasma membrane"/>
    <property type="evidence" value="ECO:0007669"/>
    <property type="project" value="UniProtKB-SubCell"/>
</dbReference>
<evidence type="ECO:0000256" key="13">
    <source>
        <dbReference type="ARBA" id="ARBA00023012"/>
    </source>
</evidence>
<organism evidence="28 29">
    <name type="scientific">Piscinibacter terrae</name>
    <dbReference type="NCBI Taxonomy" id="2496871"/>
    <lineage>
        <taxon>Bacteria</taxon>
        <taxon>Pseudomonadati</taxon>
        <taxon>Pseudomonadota</taxon>
        <taxon>Betaproteobacteria</taxon>
        <taxon>Burkholderiales</taxon>
        <taxon>Sphaerotilaceae</taxon>
        <taxon>Piscinibacter</taxon>
    </lineage>
</organism>
<dbReference type="SUPFAM" id="SSF52172">
    <property type="entry name" value="CheY-like"/>
    <property type="match status" value="2"/>
</dbReference>
<keyword evidence="11" id="KW-0067">ATP-binding</keyword>
<feature type="transmembrane region" description="Helical" evidence="23">
    <location>
        <begin position="154"/>
        <end position="173"/>
    </location>
</feature>
<dbReference type="InterPro" id="IPR003661">
    <property type="entry name" value="HisK_dim/P_dom"/>
</dbReference>
<feature type="domain" description="HPt" evidence="27">
    <location>
        <begin position="821"/>
        <end position="914"/>
    </location>
</feature>
<keyword evidence="4" id="KW-1003">Cell membrane</keyword>
<dbReference type="Gene3D" id="1.20.120.160">
    <property type="entry name" value="HPT domain"/>
    <property type="match status" value="1"/>
</dbReference>
<comment type="caution">
    <text evidence="28">The sequence shown here is derived from an EMBL/GenBank/DDBJ whole genome shotgun (WGS) entry which is preliminary data.</text>
</comment>
<feature type="domain" description="Response regulatory" evidence="25">
    <location>
        <begin position="513"/>
        <end position="638"/>
    </location>
</feature>